<gene>
    <name evidence="1" type="primary">51</name>
    <name evidence="1" type="ORF">SEA_GETALONG_51</name>
</gene>
<proteinExistence type="predicted"/>
<dbReference type="RefSeq" id="YP_009814164.1">
    <property type="nucleotide sequence ID" value="NC_048083.1"/>
</dbReference>
<evidence type="ECO:0000313" key="1">
    <source>
        <dbReference type="EMBL" id="AYD83911.1"/>
    </source>
</evidence>
<keyword evidence="2" id="KW-1185">Reference proteome</keyword>
<protein>
    <submittedName>
        <fullName evidence="1">Uncharacterized protein</fullName>
    </submittedName>
</protein>
<dbReference type="KEGG" id="vg:55005285"/>
<dbReference type="Proteomes" id="UP000278586">
    <property type="component" value="Segment"/>
</dbReference>
<sequence>MPEFREGDRVGFRACGVLVAGKVVQHDAWRPLFSHWVQTTHGMAELKRDNSWLAHQLVDQHHEHDGLLYVFDEDLEHID</sequence>
<accession>A0A386KHE9</accession>
<dbReference type="EMBL" id="MH779504">
    <property type="protein sequence ID" value="AYD83911.1"/>
    <property type="molecule type" value="Genomic_DNA"/>
</dbReference>
<evidence type="ECO:0000313" key="2">
    <source>
        <dbReference type="Proteomes" id="UP000278586"/>
    </source>
</evidence>
<name>A0A386KHE9_9CAUD</name>
<organism evidence="1 2">
    <name type="scientific">Gordonia phage Getalong</name>
    <dbReference type="NCBI Taxonomy" id="2315531"/>
    <lineage>
        <taxon>Viruses</taxon>
        <taxon>Duplodnaviria</taxon>
        <taxon>Heunggongvirae</taxon>
        <taxon>Uroviricota</taxon>
        <taxon>Caudoviricetes</taxon>
        <taxon>Langleyhallvirinae</taxon>
        <taxon>Getalongvirus</taxon>
        <taxon>Getalongvirus getalong</taxon>
    </lineage>
</organism>
<reference evidence="1 2" key="1">
    <citation type="submission" date="2018-08" db="EMBL/GenBank/DDBJ databases">
        <authorList>
            <person name="King R.A."/>
            <person name="Ngong N.B."/>
            <person name="Xu E.M."/>
            <person name="Austin H.D."/>
            <person name="Shervin T.J."/>
            <person name="Anderson J.K."/>
            <person name="Watkins T.N."/>
            <person name="Gaffney B.L."/>
            <person name="Staples A.K."/>
            <person name="Rinehart C.A."/>
            <person name="Rowland N.S."/>
            <person name="Garlena R.A."/>
            <person name="Russell D.A."/>
            <person name="Pope W.H."/>
            <person name="Jacobs-Sera D."/>
            <person name="Hendrix R.W."/>
            <person name="Hatfull G.F."/>
        </authorList>
    </citation>
    <scope>NUCLEOTIDE SEQUENCE [LARGE SCALE GENOMIC DNA]</scope>
</reference>
<dbReference type="GeneID" id="55005285"/>